<keyword evidence="1" id="KW-0472">Membrane</keyword>
<evidence type="ECO:0000313" key="2">
    <source>
        <dbReference type="EMBL" id="MPC16753.1"/>
    </source>
</evidence>
<sequence length="129" mass="14435">MGRDVVGSVCSSIYRFTIRIIAVLASTPHTCWCQVLLGQHHSTSFTSIPTSSSHLFFLNSMFSDSPLQTLYSKVVLLVGRVRWHSFLIDAVHVVIVNIIMYMCVTITLWSILGAFSTCDKFDTLYLGVL</sequence>
<reference evidence="2 3" key="1">
    <citation type="submission" date="2019-05" db="EMBL/GenBank/DDBJ databases">
        <title>Another draft genome of Portunus trituberculatus and its Hox gene families provides insights of decapod evolution.</title>
        <authorList>
            <person name="Jeong J.-H."/>
            <person name="Song I."/>
            <person name="Kim S."/>
            <person name="Choi T."/>
            <person name="Kim D."/>
            <person name="Ryu S."/>
            <person name="Kim W."/>
        </authorList>
    </citation>
    <scope>NUCLEOTIDE SEQUENCE [LARGE SCALE GENOMIC DNA]</scope>
    <source>
        <tissue evidence="2">Muscle</tissue>
    </source>
</reference>
<dbReference type="EMBL" id="VSRR010000533">
    <property type="protein sequence ID" value="MPC16753.1"/>
    <property type="molecule type" value="Genomic_DNA"/>
</dbReference>
<comment type="caution">
    <text evidence="2">The sequence shown here is derived from an EMBL/GenBank/DDBJ whole genome shotgun (WGS) entry which is preliminary data.</text>
</comment>
<evidence type="ECO:0000256" key="1">
    <source>
        <dbReference type="SAM" id="Phobius"/>
    </source>
</evidence>
<keyword evidence="3" id="KW-1185">Reference proteome</keyword>
<dbReference type="Proteomes" id="UP000324222">
    <property type="component" value="Unassembled WGS sequence"/>
</dbReference>
<accession>A0A5B7D668</accession>
<organism evidence="2 3">
    <name type="scientific">Portunus trituberculatus</name>
    <name type="common">Swimming crab</name>
    <name type="synonym">Neptunus trituberculatus</name>
    <dbReference type="NCBI Taxonomy" id="210409"/>
    <lineage>
        <taxon>Eukaryota</taxon>
        <taxon>Metazoa</taxon>
        <taxon>Ecdysozoa</taxon>
        <taxon>Arthropoda</taxon>
        <taxon>Crustacea</taxon>
        <taxon>Multicrustacea</taxon>
        <taxon>Malacostraca</taxon>
        <taxon>Eumalacostraca</taxon>
        <taxon>Eucarida</taxon>
        <taxon>Decapoda</taxon>
        <taxon>Pleocyemata</taxon>
        <taxon>Brachyura</taxon>
        <taxon>Eubrachyura</taxon>
        <taxon>Portunoidea</taxon>
        <taxon>Portunidae</taxon>
        <taxon>Portuninae</taxon>
        <taxon>Portunus</taxon>
    </lineage>
</organism>
<proteinExistence type="predicted"/>
<gene>
    <name evidence="2" type="ORF">E2C01_009587</name>
</gene>
<keyword evidence="1" id="KW-1133">Transmembrane helix</keyword>
<keyword evidence="1" id="KW-0812">Transmembrane</keyword>
<feature type="transmembrane region" description="Helical" evidence="1">
    <location>
        <begin position="90"/>
        <end position="112"/>
    </location>
</feature>
<protein>
    <submittedName>
        <fullName evidence="2">Uncharacterized protein</fullName>
    </submittedName>
</protein>
<name>A0A5B7D668_PORTR</name>
<evidence type="ECO:0000313" key="3">
    <source>
        <dbReference type="Proteomes" id="UP000324222"/>
    </source>
</evidence>
<dbReference type="AlphaFoldDB" id="A0A5B7D668"/>